<gene>
    <name evidence="1" type="ORF">HKB35_23960</name>
</gene>
<evidence type="ECO:0000313" key="1">
    <source>
        <dbReference type="EMBL" id="NMR76652.1"/>
    </source>
</evidence>
<organism evidence="1 2">
    <name type="scientific">Vibrio alginolyticus</name>
    <dbReference type="NCBI Taxonomy" id="663"/>
    <lineage>
        <taxon>Bacteria</taxon>
        <taxon>Pseudomonadati</taxon>
        <taxon>Pseudomonadota</taxon>
        <taxon>Gammaproteobacteria</taxon>
        <taxon>Vibrionales</taxon>
        <taxon>Vibrionaceae</taxon>
        <taxon>Vibrio</taxon>
    </lineage>
</organism>
<sequence>MKLNELIELYPHFTKQQLIRLRTTFNNIKSRCNSKSHHHKHYHHVDFNFTALNSFIDFILSEKEKGRDYFQIKDPNICRIFDQGAYSPTNCIIRSRKANIRESSGYEFKIYDSLTGKVEYFNSVRLFYEINKNVLDISLATLYRRIKDNKIINVNDGVTFGYIKISYIK</sequence>
<dbReference type="RefSeq" id="WP_153645744.1">
    <property type="nucleotide sequence ID" value="NZ_JABCMA010000071.1"/>
</dbReference>
<name>A0A7Y0N081_VIBAL</name>
<dbReference type="AlphaFoldDB" id="A0A7Y0N081"/>
<evidence type="ECO:0000313" key="2">
    <source>
        <dbReference type="Proteomes" id="UP000565155"/>
    </source>
</evidence>
<dbReference type="Proteomes" id="UP000565155">
    <property type="component" value="Unassembled WGS sequence"/>
</dbReference>
<proteinExistence type="predicted"/>
<accession>A0A7Y0N081</accession>
<comment type="caution">
    <text evidence="1">The sequence shown here is derived from an EMBL/GenBank/DDBJ whole genome shotgun (WGS) entry which is preliminary data.</text>
</comment>
<dbReference type="EMBL" id="JABCMA010000071">
    <property type="protein sequence ID" value="NMR76652.1"/>
    <property type="molecule type" value="Genomic_DNA"/>
</dbReference>
<reference evidence="1 2" key="1">
    <citation type="submission" date="2020-04" db="EMBL/GenBank/DDBJ databases">
        <title>Whole-genome sequencing of Vibrio spp. from China reveals different genetic environments of blaCTX-M-14 among diverse lineages.</title>
        <authorList>
            <person name="Zheng Z."/>
            <person name="Ye L."/>
            <person name="Chen S."/>
        </authorList>
    </citation>
    <scope>NUCLEOTIDE SEQUENCE [LARGE SCALE GENOMIC DNA]</scope>
    <source>
        <strain evidence="1 2">Vb1636</strain>
    </source>
</reference>
<protein>
    <submittedName>
        <fullName evidence="1">Uncharacterized protein</fullName>
    </submittedName>
</protein>